<gene>
    <name evidence="1" type="ORF">CLUP02_05409</name>
</gene>
<evidence type="ECO:0000313" key="2">
    <source>
        <dbReference type="Proteomes" id="UP000830671"/>
    </source>
</evidence>
<evidence type="ECO:0000313" key="1">
    <source>
        <dbReference type="EMBL" id="UQC79928.1"/>
    </source>
</evidence>
<dbReference type="AlphaFoldDB" id="A0A9Q8WDP0"/>
<dbReference type="Pfam" id="PF05768">
    <property type="entry name" value="Glrx-like"/>
    <property type="match status" value="1"/>
</dbReference>
<dbReference type="Gene3D" id="3.40.30.10">
    <property type="entry name" value="Glutaredoxin"/>
    <property type="match status" value="1"/>
</dbReference>
<organism evidence="1 2">
    <name type="scientific">Colletotrichum lupini</name>
    <dbReference type="NCBI Taxonomy" id="145971"/>
    <lineage>
        <taxon>Eukaryota</taxon>
        <taxon>Fungi</taxon>
        <taxon>Dikarya</taxon>
        <taxon>Ascomycota</taxon>
        <taxon>Pezizomycotina</taxon>
        <taxon>Sordariomycetes</taxon>
        <taxon>Hypocreomycetidae</taxon>
        <taxon>Glomerellales</taxon>
        <taxon>Glomerellaceae</taxon>
        <taxon>Colletotrichum</taxon>
        <taxon>Colletotrichum acutatum species complex</taxon>
    </lineage>
</organism>
<dbReference type="Proteomes" id="UP000830671">
    <property type="component" value="Chromosome 3"/>
</dbReference>
<dbReference type="InterPro" id="IPR036249">
    <property type="entry name" value="Thioredoxin-like_sf"/>
</dbReference>
<sequence>MTGYIRPCPCRFRVATRPGWKFSRKLQTYDPKKTRHLQPTLLPFFAHFIIITRRTGTSSNFAFFVADPTIQSIGLFRNDNQRAFLSTPSQLADIGRHISNTTTDIVRPSHSTPTPTYPDPWYQSSYLTFLSFLSSPRLPFPADRERGCFTAFEPPSFSRFKTIIKMFAPTRRLFQKVQPCRITLFSRDECGLCVRAKSALSNVWDRRPFAYTEVVITKPENKKWRDLYDFDVPVFTAKIHISKAEAPEEDVKLVGKAVKLMHRFDPDQIEAKMDQVEGEK</sequence>
<dbReference type="PANTHER" id="PTHR33558:SF1">
    <property type="entry name" value="GLUTAREDOXIN-LIKE PROTEIN C5ORF63 HOMOLOG"/>
    <property type="match status" value="1"/>
</dbReference>
<accession>A0A9Q8WDP0</accession>
<reference evidence="1" key="1">
    <citation type="journal article" date="2021" name="Mol. Plant Microbe Interact.">
        <title>Complete Genome Sequence of the Plant-Pathogenic Fungus Colletotrichum lupini.</title>
        <authorList>
            <person name="Baroncelli R."/>
            <person name="Pensec F."/>
            <person name="Da Lio D."/>
            <person name="Boufleur T."/>
            <person name="Vicente I."/>
            <person name="Sarrocco S."/>
            <person name="Picot A."/>
            <person name="Baraldi E."/>
            <person name="Sukno S."/>
            <person name="Thon M."/>
            <person name="Le Floch G."/>
        </authorList>
    </citation>
    <scope>NUCLEOTIDE SEQUENCE</scope>
    <source>
        <strain evidence="1">IMI 504893</strain>
    </source>
</reference>
<dbReference type="PANTHER" id="PTHR33558">
    <property type="entry name" value="GLUTAREDOXIN-LIKE PROTEIN C5ORF63 HOMOLOG"/>
    <property type="match status" value="1"/>
</dbReference>
<dbReference type="RefSeq" id="XP_049141559.1">
    <property type="nucleotide sequence ID" value="XM_049284416.1"/>
</dbReference>
<dbReference type="KEGG" id="clup:CLUP02_05409"/>
<dbReference type="InterPro" id="IPR008554">
    <property type="entry name" value="Glutaredoxin-like"/>
</dbReference>
<proteinExistence type="predicted"/>
<name>A0A9Q8WDP0_9PEZI</name>
<dbReference type="EMBL" id="CP019475">
    <property type="protein sequence ID" value="UQC79928.1"/>
    <property type="molecule type" value="Genomic_DNA"/>
</dbReference>
<keyword evidence="2" id="KW-1185">Reference proteome</keyword>
<dbReference type="SUPFAM" id="SSF52833">
    <property type="entry name" value="Thioredoxin-like"/>
    <property type="match status" value="1"/>
</dbReference>
<dbReference type="InterPro" id="IPR052565">
    <property type="entry name" value="Glutaredoxin-like_YDR286C"/>
</dbReference>
<dbReference type="GeneID" id="73339426"/>
<protein>
    <submittedName>
        <fullName evidence="1">Glutaredoxin-like domain-containing protein</fullName>
    </submittedName>
</protein>